<reference evidence="2" key="1">
    <citation type="journal article" date="2022" name="bioRxiv">
        <title>Sequencing and chromosome-scale assembly of the giantPleurodeles waltlgenome.</title>
        <authorList>
            <person name="Brown T."/>
            <person name="Elewa A."/>
            <person name="Iarovenko S."/>
            <person name="Subramanian E."/>
            <person name="Araus A.J."/>
            <person name="Petzold A."/>
            <person name="Susuki M."/>
            <person name="Suzuki K.-i.T."/>
            <person name="Hayashi T."/>
            <person name="Toyoda A."/>
            <person name="Oliveira C."/>
            <person name="Osipova E."/>
            <person name="Leigh N.D."/>
            <person name="Simon A."/>
            <person name="Yun M.H."/>
        </authorList>
    </citation>
    <scope>NUCLEOTIDE SEQUENCE</scope>
    <source>
        <strain evidence="2">20211129_DDA</strain>
        <tissue evidence="2">Liver</tissue>
    </source>
</reference>
<sequence>MNTGWGEMGKQLSKIGSERAINGTEWHGRGQAAGQSGTGEVKQRDRVARDRSGSGTEWHGRGQAADRSRTAGGKQLE</sequence>
<keyword evidence="3" id="KW-1185">Reference proteome</keyword>
<comment type="caution">
    <text evidence="2">The sequence shown here is derived from an EMBL/GenBank/DDBJ whole genome shotgun (WGS) entry which is preliminary data.</text>
</comment>
<dbReference type="AlphaFoldDB" id="A0AAV7ND20"/>
<dbReference type="EMBL" id="JANPWB010000012">
    <property type="protein sequence ID" value="KAJ1113062.1"/>
    <property type="molecule type" value="Genomic_DNA"/>
</dbReference>
<evidence type="ECO:0000313" key="2">
    <source>
        <dbReference type="EMBL" id="KAJ1113062.1"/>
    </source>
</evidence>
<protein>
    <submittedName>
        <fullName evidence="2">Uncharacterized protein</fullName>
    </submittedName>
</protein>
<organism evidence="2 3">
    <name type="scientific">Pleurodeles waltl</name>
    <name type="common">Iberian ribbed newt</name>
    <dbReference type="NCBI Taxonomy" id="8319"/>
    <lineage>
        <taxon>Eukaryota</taxon>
        <taxon>Metazoa</taxon>
        <taxon>Chordata</taxon>
        <taxon>Craniata</taxon>
        <taxon>Vertebrata</taxon>
        <taxon>Euteleostomi</taxon>
        <taxon>Amphibia</taxon>
        <taxon>Batrachia</taxon>
        <taxon>Caudata</taxon>
        <taxon>Salamandroidea</taxon>
        <taxon>Salamandridae</taxon>
        <taxon>Pleurodelinae</taxon>
        <taxon>Pleurodeles</taxon>
    </lineage>
</organism>
<evidence type="ECO:0000313" key="3">
    <source>
        <dbReference type="Proteomes" id="UP001066276"/>
    </source>
</evidence>
<feature type="compositionally biased region" description="Basic and acidic residues" evidence="1">
    <location>
        <begin position="41"/>
        <end position="69"/>
    </location>
</feature>
<dbReference type="Proteomes" id="UP001066276">
    <property type="component" value="Chromosome 8"/>
</dbReference>
<evidence type="ECO:0000256" key="1">
    <source>
        <dbReference type="SAM" id="MobiDB-lite"/>
    </source>
</evidence>
<name>A0AAV7ND20_PLEWA</name>
<feature type="region of interest" description="Disordered" evidence="1">
    <location>
        <begin position="1"/>
        <end position="77"/>
    </location>
</feature>
<gene>
    <name evidence="2" type="ORF">NDU88_001321</name>
</gene>
<accession>A0AAV7ND20</accession>
<proteinExistence type="predicted"/>